<name>A0A975HHH2_9GAMM</name>
<protein>
    <submittedName>
        <fullName evidence="4">Acyltransferase</fullName>
    </submittedName>
</protein>
<dbReference type="InterPro" id="IPR043968">
    <property type="entry name" value="SGNH"/>
</dbReference>
<feature type="domain" description="SGNH" evidence="3">
    <location>
        <begin position="417"/>
        <end position="620"/>
    </location>
</feature>
<evidence type="ECO:0000259" key="2">
    <source>
        <dbReference type="Pfam" id="PF01757"/>
    </source>
</evidence>
<keyword evidence="1" id="KW-0472">Membrane</keyword>
<organism evidence="4 5">
    <name type="scientific">Psychrosphaera ytuae</name>
    <dbReference type="NCBI Taxonomy" id="2820710"/>
    <lineage>
        <taxon>Bacteria</taxon>
        <taxon>Pseudomonadati</taxon>
        <taxon>Pseudomonadota</taxon>
        <taxon>Gammaproteobacteria</taxon>
        <taxon>Alteromonadales</taxon>
        <taxon>Pseudoalteromonadaceae</taxon>
        <taxon>Psychrosphaera</taxon>
    </lineage>
</organism>
<keyword evidence="4" id="KW-0808">Transferase</keyword>
<dbReference type="Proteomes" id="UP000682739">
    <property type="component" value="Chromosome"/>
</dbReference>
<dbReference type="Pfam" id="PF19040">
    <property type="entry name" value="SGNH"/>
    <property type="match status" value="1"/>
</dbReference>
<dbReference type="EMBL" id="CP072110">
    <property type="protein sequence ID" value="QTH63120.1"/>
    <property type="molecule type" value="Genomic_DNA"/>
</dbReference>
<dbReference type="GO" id="GO:0009103">
    <property type="term" value="P:lipopolysaccharide biosynthetic process"/>
    <property type="evidence" value="ECO:0007669"/>
    <property type="project" value="TreeGrafter"/>
</dbReference>
<feature type="domain" description="Acyltransferase 3" evidence="2">
    <location>
        <begin position="11"/>
        <end position="331"/>
    </location>
</feature>
<evidence type="ECO:0000313" key="4">
    <source>
        <dbReference type="EMBL" id="QTH63120.1"/>
    </source>
</evidence>
<dbReference type="Pfam" id="PF01757">
    <property type="entry name" value="Acyl_transf_3"/>
    <property type="match status" value="1"/>
</dbReference>
<proteinExistence type="predicted"/>
<feature type="transmembrane region" description="Helical" evidence="1">
    <location>
        <begin position="140"/>
        <end position="161"/>
    </location>
</feature>
<evidence type="ECO:0000313" key="5">
    <source>
        <dbReference type="Proteomes" id="UP000682739"/>
    </source>
</evidence>
<dbReference type="InterPro" id="IPR002656">
    <property type="entry name" value="Acyl_transf_3_dom"/>
</dbReference>
<evidence type="ECO:0000259" key="3">
    <source>
        <dbReference type="Pfam" id="PF19040"/>
    </source>
</evidence>
<feature type="transmembrane region" description="Helical" evidence="1">
    <location>
        <begin position="35"/>
        <end position="55"/>
    </location>
</feature>
<dbReference type="GO" id="GO:0016020">
    <property type="term" value="C:membrane"/>
    <property type="evidence" value="ECO:0007669"/>
    <property type="project" value="TreeGrafter"/>
</dbReference>
<evidence type="ECO:0000256" key="1">
    <source>
        <dbReference type="SAM" id="Phobius"/>
    </source>
</evidence>
<sequence length="642" mass="73343">MAKQGSYYPHIDALRAFAVLTVILFHINHEYLPGGFIGVDVFFVISGFLITSHIMQSVSAGQFSLKDFYARRIKRILPAAFSVIIITVILAQYLFLPEDAIQVAKSGFWSALSLPNVYFWKFQDTSYFAASSYTIPLLHYWSLGVEEQFYLIWPLVILVLLGRIPKVAFIALIIFTIVLSASIAEWLISTHHSFVYYMLPTRAGELLVGGLLAALMHFGWLQKRANSHFLLYFSIVLLVGSSTLIDSNVTFPGFLYLIPTVGAALFIYSGFENNSPLLRFFTSKPILWVGKVSYSAYLVHWPVLAFYRYGYGSPSLFAELLLFVVILSLAWLNWKWIEEKFRYKKLEFKPLVIKQFLAPILCIGSLSFAVIKTDGLGLRVWSDSYHKQLSSTYNHAKAPNSYDYVCQYWRVEAKHLTDPKCIIGNDKFEPNVLLWGDSNAAHYIGILGQLAKSQGWSFRNISHASCPPIVQGEGVDFTESLSKDCSYSNNVVNKYIAQYDTVILSAFYTYYQDKNPQFVFQFLESVRKLSETKNVIILGQIPSFPEFDRQCLSKQISYLGLDCHSLKMDNSFYSINEELKDLSIASRNIEYQDFNNIFCQKDSCSPYIMDRPVYYDSTHLDIKHTSELELVGDFELLMFNKG</sequence>
<feature type="transmembrane region" description="Helical" evidence="1">
    <location>
        <begin position="194"/>
        <end position="217"/>
    </location>
</feature>
<dbReference type="GO" id="GO:0016747">
    <property type="term" value="F:acyltransferase activity, transferring groups other than amino-acyl groups"/>
    <property type="evidence" value="ECO:0007669"/>
    <property type="project" value="InterPro"/>
</dbReference>
<feature type="transmembrane region" description="Helical" evidence="1">
    <location>
        <begin position="316"/>
        <end position="334"/>
    </location>
</feature>
<reference evidence="4" key="1">
    <citation type="submission" date="2021-03" db="EMBL/GenBank/DDBJ databases">
        <title>Description of Psychrosphaera ytuae sp. nov. isolated from deep sea sediment of South China Sea.</title>
        <authorList>
            <person name="Zhang J."/>
            <person name="Xu X.-D."/>
        </authorList>
    </citation>
    <scope>NUCLEOTIDE SEQUENCE</scope>
    <source>
        <strain evidence="4">MTZ26</strain>
    </source>
</reference>
<gene>
    <name evidence="4" type="ORF">J1N51_10230</name>
</gene>
<dbReference type="AlphaFoldDB" id="A0A975HHH2"/>
<feature type="transmembrane region" description="Helical" evidence="1">
    <location>
        <begin position="168"/>
        <end position="188"/>
    </location>
</feature>
<dbReference type="KEGG" id="psym:J1N51_10230"/>
<feature type="transmembrane region" description="Helical" evidence="1">
    <location>
        <begin position="292"/>
        <end position="310"/>
    </location>
</feature>
<accession>A0A975HHH2</accession>
<feature type="transmembrane region" description="Helical" evidence="1">
    <location>
        <begin position="229"/>
        <end position="245"/>
    </location>
</feature>
<keyword evidence="1" id="KW-0812">Transmembrane</keyword>
<feature type="transmembrane region" description="Helical" evidence="1">
    <location>
        <begin position="12"/>
        <end position="29"/>
    </location>
</feature>
<dbReference type="RefSeq" id="WP_208831026.1">
    <property type="nucleotide sequence ID" value="NZ_CP072110.1"/>
</dbReference>
<keyword evidence="1" id="KW-1133">Transmembrane helix</keyword>
<feature type="transmembrane region" description="Helical" evidence="1">
    <location>
        <begin position="76"/>
        <end position="96"/>
    </location>
</feature>
<feature type="transmembrane region" description="Helical" evidence="1">
    <location>
        <begin position="251"/>
        <end position="271"/>
    </location>
</feature>
<feature type="transmembrane region" description="Helical" evidence="1">
    <location>
        <begin position="355"/>
        <end position="371"/>
    </location>
</feature>
<keyword evidence="4" id="KW-0012">Acyltransferase</keyword>
<keyword evidence="5" id="KW-1185">Reference proteome</keyword>
<dbReference type="PANTHER" id="PTHR23028:SF53">
    <property type="entry name" value="ACYL_TRANSF_3 DOMAIN-CONTAINING PROTEIN"/>
    <property type="match status" value="1"/>
</dbReference>
<dbReference type="PANTHER" id="PTHR23028">
    <property type="entry name" value="ACETYLTRANSFERASE"/>
    <property type="match status" value="1"/>
</dbReference>
<dbReference type="InterPro" id="IPR050879">
    <property type="entry name" value="Acyltransferase_3"/>
</dbReference>